<dbReference type="Proteomes" id="UP000013827">
    <property type="component" value="Unassembled WGS sequence"/>
</dbReference>
<accession>A0A0D3JTV6</accession>
<dbReference type="SUPFAM" id="SSF52047">
    <property type="entry name" value="RNI-like"/>
    <property type="match status" value="1"/>
</dbReference>
<evidence type="ECO:0000256" key="3">
    <source>
        <dbReference type="ARBA" id="ARBA00022737"/>
    </source>
</evidence>
<dbReference type="GeneID" id="17272486"/>
<dbReference type="HOGENOM" id="CLU_029751_1_0_1"/>
<keyword evidence="3" id="KW-0677">Repeat</keyword>
<dbReference type="PANTHER" id="PTHR24113:SF12">
    <property type="entry name" value="RAN GTPASE-ACTIVATING PROTEIN 1"/>
    <property type="match status" value="1"/>
</dbReference>
<dbReference type="InterPro" id="IPR032675">
    <property type="entry name" value="LRR_dom_sf"/>
</dbReference>
<dbReference type="Pfam" id="PF13516">
    <property type="entry name" value="LRR_6"/>
    <property type="match status" value="2"/>
</dbReference>
<dbReference type="InterPro" id="IPR027038">
    <property type="entry name" value="RanGap"/>
</dbReference>
<dbReference type="PaxDb" id="2903-EOD26941"/>
<dbReference type="GO" id="GO:0006913">
    <property type="term" value="P:nucleocytoplasmic transport"/>
    <property type="evidence" value="ECO:0007669"/>
    <property type="project" value="TreeGrafter"/>
</dbReference>
<dbReference type="RefSeq" id="XP_005779370.1">
    <property type="nucleotide sequence ID" value="XM_005779313.1"/>
</dbReference>
<reference evidence="5" key="2">
    <citation type="submission" date="2024-10" db="UniProtKB">
        <authorList>
            <consortium name="EnsemblProtists"/>
        </authorList>
    </citation>
    <scope>IDENTIFICATION</scope>
</reference>
<keyword evidence="2" id="KW-0433">Leucine-rich repeat</keyword>
<proteinExistence type="predicted"/>
<dbReference type="AlphaFoldDB" id="A0A0D3JTV6"/>
<keyword evidence="1" id="KW-0343">GTPase activation</keyword>
<dbReference type="GO" id="GO:0048471">
    <property type="term" value="C:perinuclear region of cytoplasm"/>
    <property type="evidence" value="ECO:0007669"/>
    <property type="project" value="TreeGrafter"/>
</dbReference>
<evidence type="ECO:0000256" key="2">
    <source>
        <dbReference type="ARBA" id="ARBA00022614"/>
    </source>
</evidence>
<evidence type="ECO:0000256" key="1">
    <source>
        <dbReference type="ARBA" id="ARBA00022468"/>
    </source>
</evidence>
<keyword evidence="6" id="KW-1185">Reference proteome</keyword>
<evidence type="ECO:0000313" key="6">
    <source>
        <dbReference type="Proteomes" id="UP000013827"/>
    </source>
</evidence>
<reference evidence="6" key="1">
    <citation type="journal article" date="2013" name="Nature">
        <title>Pan genome of the phytoplankton Emiliania underpins its global distribution.</title>
        <authorList>
            <person name="Read B.A."/>
            <person name="Kegel J."/>
            <person name="Klute M.J."/>
            <person name="Kuo A."/>
            <person name="Lefebvre S.C."/>
            <person name="Maumus F."/>
            <person name="Mayer C."/>
            <person name="Miller J."/>
            <person name="Monier A."/>
            <person name="Salamov A."/>
            <person name="Young J."/>
            <person name="Aguilar M."/>
            <person name="Claverie J.M."/>
            <person name="Frickenhaus S."/>
            <person name="Gonzalez K."/>
            <person name="Herman E.K."/>
            <person name="Lin Y.C."/>
            <person name="Napier J."/>
            <person name="Ogata H."/>
            <person name="Sarno A.F."/>
            <person name="Shmutz J."/>
            <person name="Schroeder D."/>
            <person name="de Vargas C."/>
            <person name="Verret F."/>
            <person name="von Dassow P."/>
            <person name="Valentin K."/>
            <person name="Van de Peer Y."/>
            <person name="Wheeler G."/>
            <person name="Dacks J.B."/>
            <person name="Delwiche C.F."/>
            <person name="Dyhrman S.T."/>
            <person name="Glockner G."/>
            <person name="John U."/>
            <person name="Richards T."/>
            <person name="Worden A.Z."/>
            <person name="Zhang X."/>
            <person name="Grigoriev I.V."/>
            <person name="Allen A.E."/>
            <person name="Bidle K."/>
            <person name="Borodovsky M."/>
            <person name="Bowler C."/>
            <person name="Brownlee C."/>
            <person name="Cock J.M."/>
            <person name="Elias M."/>
            <person name="Gladyshev V.N."/>
            <person name="Groth M."/>
            <person name="Guda C."/>
            <person name="Hadaegh A."/>
            <person name="Iglesias-Rodriguez M.D."/>
            <person name="Jenkins J."/>
            <person name="Jones B.M."/>
            <person name="Lawson T."/>
            <person name="Leese F."/>
            <person name="Lindquist E."/>
            <person name="Lobanov A."/>
            <person name="Lomsadze A."/>
            <person name="Malik S.B."/>
            <person name="Marsh M.E."/>
            <person name="Mackinder L."/>
            <person name="Mock T."/>
            <person name="Mueller-Roeber B."/>
            <person name="Pagarete A."/>
            <person name="Parker M."/>
            <person name="Probert I."/>
            <person name="Quesneville H."/>
            <person name="Raines C."/>
            <person name="Rensing S.A."/>
            <person name="Riano-Pachon D.M."/>
            <person name="Richier S."/>
            <person name="Rokitta S."/>
            <person name="Shiraiwa Y."/>
            <person name="Soanes D.M."/>
            <person name="van der Giezen M."/>
            <person name="Wahlund T.M."/>
            <person name="Williams B."/>
            <person name="Wilson W."/>
            <person name="Wolfe G."/>
            <person name="Wurch L.L."/>
        </authorList>
    </citation>
    <scope>NUCLEOTIDE SEQUENCE</scope>
</reference>
<dbReference type="eggNOG" id="ENOG502QTEA">
    <property type="taxonomic scope" value="Eukaryota"/>
</dbReference>
<name>A0A0D3JTV6_EMIH1</name>
<feature type="compositionally biased region" description="Low complexity" evidence="4">
    <location>
        <begin position="18"/>
        <end position="37"/>
    </location>
</feature>
<dbReference type="GO" id="GO:0005829">
    <property type="term" value="C:cytosol"/>
    <property type="evidence" value="ECO:0007669"/>
    <property type="project" value="TreeGrafter"/>
</dbReference>
<evidence type="ECO:0000313" key="5">
    <source>
        <dbReference type="EnsemblProtists" id="EOD26941"/>
    </source>
</evidence>
<dbReference type="InterPro" id="IPR001611">
    <property type="entry name" value="Leu-rich_rpt"/>
</dbReference>
<dbReference type="GO" id="GO:0005634">
    <property type="term" value="C:nucleus"/>
    <property type="evidence" value="ECO:0007669"/>
    <property type="project" value="TreeGrafter"/>
</dbReference>
<dbReference type="EnsemblProtists" id="EOD26941">
    <property type="protein sequence ID" value="EOD26941"/>
    <property type="gene ID" value="EMIHUDRAFT_114836"/>
</dbReference>
<evidence type="ECO:0000256" key="4">
    <source>
        <dbReference type="SAM" id="MobiDB-lite"/>
    </source>
</evidence>
<dbReference type="GO" id="GO:0005096">
    <property type="term" value="F:GTPase activator activity"/>
    <property type="evidence" value="ECO:0007669"/>
    <property type="project" value="UniProtKB-KW"/>
</dbReference>
<dbReference type="SMART" id="SM00368">
    <property type="entry name" value="LRR_RI"/>
    <property type="match status" value="2"/>
</dbReference>
<protein>
    <submittedName>
        <fullName evidence="5">Uncharacterized protein</fullName>
    </submittedName>
</protein>
<dbReference type="GO" id="GO:0031267">
    <property type="term" value="F:small GTPase binding"/>
    <property type="evidence" value="ECO:0007669"/>
    <property type="project" value="TreeGrafter"/>
</dbReference>
<dbReference type="PANTHER" id="PTHR24113">
    <property type="entry name" value="RAN GTPASE-ACTIVATING PROTEIN 1"/>
    <property type="match status" value="1"/>
</dbReference>
<sequence length="426" mass="45799">MLSRFAKSLPCLHRRDVPTPADTAAPTQPAAALPSATDLGVSEEKLAEWRKLGGGDLEPVLASGAVALLDAQWIISHAEAGGVLTHRQALPKEAFLSLADLVEATTSNPYGDWLPVGALSYPWLTKDHPDPRGANLSRVARALKVLLSRPDLIPRLGVFWDFGSLHQHPDPPNGVLRTEEQNALFKQGLGCLGTLYSHKYTRVLRLTSFPDGHKAEDQAEGTNVAKYFDRGWCATENAWASLTKVYALSLDLGKMRAGREYDYWSLMFDCTQDGGRRPPLLPSAFAAELETKSFTNGKDDKPLVKRLYEAAFEEQFGMATVLHYGGLGWGDAEAAQLAEVLASGAAPQLEELALFANKIGDEGCKALADALGKEGAAPRLEKLELHGNEIGDEGCKALAAALKEGAAPSLKARDAPLATRPSPAQC</sequence>
<dbReference type="Gene3D" id="3.80.10.10">
    <property type="entry name" value="Ribonuclease Inhibitor"/>
    <property type="match status" value="1"/>
</dbReference>
<dbReference type="KEGG" id="ehx:EMIHUDRAFT_114836"/>
<feature type="region of interest" description="Disordered" evidence="4">
    <location>
        <begin position="16"/>
        <end position="37"/>
    </location>
</feature>
<organism evidence="5 6">
    <name type="scientific">Emiliania huxleyi (strain CCMP1516)</name>
    <dbReference type="NCBI Taxonomy" id="280463"/>
    <lineage>
        <taxon>Eukaryota</taxon>
        <taxon>Haptista</taxon>
        <taxon>Haptophyta</taxon>
        <taxon>Prymnesiophyceae</taxon>
        <taxon>Isochrysidales</taxon>
        <taxon>Noelaerhabdaceae</taxon>
        <taxon>Emiliania</taxon>
    </lineage>
</organism>